<reference evidence="2 3" key="1">
    <citation type="submission" date="2017-09" db="EMBL/GenBank/DDBJ databases">
        <authorList>
            <person name="Kim K.H."/>
            <person name="Chun B.H."/>
            <person name="Han G.S."/>
            <person name="Hyun S.G."/>
            <person name="Jeon C.O."/>
        </authorList>
    </citation>
    <scope>NUCLEOTIDE SEQUENCE [LARGE SCALE GENOMIC DNA]</scope>
    <source>
        <strain evidence="2 3">SH</strain>
    </source>
</reference>
<dbReference type="AlphaFoldDB" id="A0AAN1PG62"/>
<sequence length="99" mass="11189">MWFVDRMESLMRYKSVFTGILIFILGCSSSLFIVSIIVYKDFMADKPRGVVGKDIILHHEATYRMPGKDIFVLSIDGGGIFGIIPAQIIVELNKELSYI</sequence>
<name>A0AAN1PG62_9PROT</name>
<keyword evidence="1" id="KW-0472">Membrane</keyword>
<feature type="transmembrane region" description="Helical" evidence="1">
    <location>
        <begin position="70"/>
        <end position="90"/>
    </location>
</feature>
<dbReference type="Proteomes" id="UP000256572">
    <property type="component" value="Chromosome"/>
</dbReference>
<dbReference type="EMBL" id="CP023189">
    <property type="protein sequence ID" value="AXM99538.1"/>
    <property type="molecule type" value="Genomic_DNA"/>
</dbReference>
<accession>A0AAN1PG62</accession>
<proteinExistence type="predicted"/>
<protein>
    <submittedName>
        <fullName evidence="2">Uncharacterized protein</fullName>
    </submittedName>
</protein>
<dbReference type="PROSITE" id="PS51257">
    <property type="entry name" value="PROKAR_LIPOPROTEIN"/>
    <property type="match status" value="1"/>
</dbReference>
<feature type="transmembrane region" description="Helical" evidence="1">
    <location>
        <begin position="20"/>
        <end position="39"/>
    </location>
</feature>
<keyword evidence="1" id="KW-1133">Transmembrane helix</keyword>
<reference evidence="2 3" key="2">
    <citation type="submission" date="2018-08" db="EMBL/GenBank/DDBJ databases">
        <title>Acetobacter oryzifermentans sp. nov., isolated from Korea traditional vinegar and reclassification of Acetobacter pasteurianus subsp. ascendens (Henneberg 1898) as Acetobacter ascendens comb. nov.</title>
        <authorList>
            <person name="Cho G.Y."/>
            <person name="Lee S.H."/>
        </authorList>
    </citation>
    <scope>NUCLEOTIDE SEQUENCE [LARGE SCALE GENOMIC DNA]</scope>
    <source>
        <strain evidence="2 3">SH</strain>
    </source>
</reference>
<organism evidence="2 3">
    <name type="scientific">Acetobacter pomorum</name>
    <dbReference type="NCBI Taxonomy" id="65959"/>
    <lineage>
        <taxon>Bacteria</taxon>
        <taxon>Pseudomonadati</taxon>
        <taxon>Pseudomonadota</taxon>
        <taxon>Alphaproteobacteria</taxon>
        <taxon>Acetobacterales</taxon>
        <taxon>Acetobacteraceae</taxon>
        <taxon>Acetobacter</taxon>
    </lineage>
</organism>
<evidence type="ECO:0000313" key="2">
    <source>
        <dbReference type="EMBL" id="AXM99538.1"/>
    </source>
</evidence>
<evidence type="ECO:0000256" key="1">
    <source>
        <dbReference type="SAM" id="Phobius"/>
    </source>
</evidence>
<evidence type="ECO:0000313" key="3">
    <source>
        <dbReference type="Proteomes" id="UP000256572"/>
    </source>
</evidence>
<dbReference type="Gene3D" id="3.40.1090.10">
    <property type="entry name" value="Cytosolic phospholipase A2 catalytic domain"/>
    <property type="match status" value="1"/>
</dbReference>
<keyword evidence="1" id="KW-0812">Transmembrane</keyword>
<gene>
    <name evidence="2" type="ORF">CJF59_02355</name>
</gene>